<dbReference type="PANTHER" id="PTHR46577">
    <property type="entry name" value="HTH-TYPE TRANSCRIPTIONAL REGULATORY PROTEIN GABR"/>
    <property type="match status" value="1"/>
</dbReference>
<keyword evidence="8" id="KW-1185">Reference proteome</keyword>
<keyword evidence="2" id="KW-0663">Pyridoxal phosphate</keyword>
<proteinExistence type="inferred from homology"/>
<dbReference type="PROSITE" id="PS50949">
    <property type="entry name" value="HTH_GNTR"/>
    <property type="match status" value="1"/>
</dbReference>
<evidence type="ECO:0000256" key="1">
    <source>
        <dbReference type="ARBA" id="ARBA00005384"/>
    </source>
</evidence>
<dbReference type="AlphaFoldDB" id="A0A261QWT2"/>
<keyword evidence="4" id="KW-0238">DNA-binding</keyword>
<dbReference type="SUPFAM" id="SSF46785">
    <property type="entry name" value="Winged helix' DNA-binding domain"/>
    <property type="match status" value="1"/>
</dbReference>
<dbReference type="InterPro" id="IPR004839">
    <property type="entry name" value="Aminotransferase_I/II_large"/>
</dbReference>
<dbReference type="InterPro" id="IPR036390">
    <property type="entry name" value="WH_DNA-bd_sf"/>
</dbReference>
<dbReference type="SMART" id="SM00345">
    <property type="entry name" value="HTH_GNTR"/>
    <property type="match status" value="1"/>
</dbReference>
<reference evidence="8" key="1">
    <citation type="submission" date="2017-05" db="EMBL/GenBank/DDBJ databases">
        <title>Complete and WGS of Bordetella genogroups.</title>
        <authorList>
            <person name="Spilker T."/>
            <person name="Lipuma J."/>
        </authorList>
    </citation>
    <scope>NUCLEOTIDE SEQUENCE [LARGE SCALE GENOMIC DNA]</scope>
    <source>
        <strain evidence="8">AU18089</strain>
    </source>
</reference>
<gene>
    <name evidence="7" type="ORF">CAL19_15195</name>
</gene>
<dbReference type="Gene3D" id="3.40.640.10">
    <property type="entry name" value="Type I PLP-dependent aspartate aminotransferase-like (Major domain)"/>
    <property type="match status" value="1"/>
</dbReference>
<name>A0A261QWT2_9BORD</name>
<organism evidence="7 8">
    <name type="scientific">Bordetella genomosp. 7</name>
    <dbReference type="NCBI Taxonomy" id="1416805"/>
    <lineage>
        <taxon>Bacteria</taxon>
        <taxon>Pseudomonadati</taxon>
        <taxon>Pseudomonadota</taxon>
        <taxon>Betaproteobacteria</taxon>
        <taxon>Burkholderiales</taxon>
        <taxon>Alcaligenaceae</taxon>
        <taxon>Bordetella</taxon>
    </lineage>
</organism>
<dbReference type="SUPFAM" id="SSF53383">
    <property type="entry name" value="PLP-dependent transferases"/>
    <property type="match status" value="1"/>
</dbReference>
<accession>A0A261QWT2</accession>
<dbReference type="Gene3D" id="1.10.10.10">
    <property type="entry name" value="Winged helix-like DNA-binding domain superfamily/Winged helix DNA-binding domain"/>
    <property type="match status" value="1"/>
</dbReference>
<evidence type="ECO:0000256" key="3">
    <source>
        <dbReference type="ARBA" id="ARBA00023015"/>
    </source>
</evidence>
<comment type="caution">
    <text evidence="7">The sequence shown here is derived from an EMBL/GenBank/DDBJ whole genome shotgun (WGS) entry which is preliminary data.</text>
</comment>
<evidence type="ECO:0000259" key="6">
    <source>
        <dbReference type="PROSITE" id="PS50949"/>
    </source>
</evidence>
<dbReference type="PANTHER" id="PTHR46577:SF2">
    <property type="entry name" value="TRANSCRIPTIONAL REGULATORY PROTEIN"/>
    <property type="match status" value="1"/>
</dbReference>
<dbReference type="InterPro" id="IPR015421">
    <property type="entry name" value="PyrdxlP-dep_Trfase_major"/>
</dbReference>
<dbReference type="Pfam" id="PF00392">
    <property type="entry name" value="GntR"/>
    <property type="match status" value="1"/>
</dbReference>
<evidence type="ECO:0000313" key="7">
    <source>
        <dbReference type="EMBL" id="OZI17186.1"/>
    </source>
</evidence>
<dbReference type="OrthoDB" id="9804020at2"/>
<feature type="domain" description="HTH gntR-type" evidence="6">
    <location>
        <begin position="14"/>
        <end position="82"/>
    </location>
</feature>
<dbReference type="InterPro" id="IPR051446">
    <property type="entry name" value="HTH_trans_reg/aminotransferase"/>
</dbReference>
<dbReference type="Proteomes" id="UP000216947">
    <property type="component" value="Unassembled WGS sequence"/>
</dbReference>
<dbReference type="Pfam" id="PF00155">
    <property type="entry name" value="Aminotran_1_2"/>
    <property type="match status" value="1"/>
</dbReference>
<evidence type="ECO:0000313" key="8">
    <source>
        <dbReference type="Proteomes" id="UP000216947"/>
    </source>
</evidence>
<dbReference type="GO" id="GO:0003677">
    <property type="term" value="F:DNA binding"/>
    <property type="evidence" value="ECO:0007669"/>
    <property type="project" value="UniProtKB-KW"/>
</dbReference>
<keyword evidence="3" id="KW-0805">Transcription regulation</keyword>
<dbReference type="InterPro" id="IPR000524">
    <property type="entry name" value="Tscrpt_reg_HTH_GntR"/>
</dbReference>
<evidence type="ECO:0000256" key="5">
    <source>
        <dbReference type="ARBA" id="ARBA00023163"/>
    </source>
</evidence>
<dbReference type="RefSeq" id="WP_026638836.1">
    <property type="nucleotide sequence ID" value="NZ_NEVI01000019.1"/>
</dbReference>
<evidence type="ECO:0000256" key="2">
    <source>
        <dbReference type="ARBA" id="ARBA00022898"/>
    </source>
</evidence>
<sequence>MFDFQPNRSRKQAPPLVDQIVQAYTQAIQGQWLRSGMPVPSVREFARKYEVSTFTVASAYGRLVAQGWLSARPGAGYRVAAQARAAPTDPAPWQPPKLGAGWLLSDIYADHSIPIKSGCGWLPGEWLNEEGLHQALRHLSRVPALRIAGYGQPYGYVPLRESVASGLAAHGLQVAVDQVALTQGVTHGLDLVIRTLLRPGDTVAVEQPCYANLLPLLRLAGLRIVSVPRTSDGLDCEALQSLAAAHRPRALFVNTVLQNPSGATMSMSNAFRVLQAAQQHDFWIIEDDISRELMPGIAPMLAALDGAQRVVYLGGYSKVISPSVRVGYVVAHRDVMRDIARTKMAAGLTSPEIMERVVHQVIREGRYRAHITRTRERLAQAHATVCQQMDALDMTVWARPQAGLFLWARLPDASRGANVLAERALQHGVWLAPGSYFDPAAEDVPWIRFNVAYSQGPELWRFLQGAGASG</sequence>
<keyword evidence="5" id="KW-0804">Transcription</keyword>
<evidence type="ECO:0000256" key="4">
    <source>
        <dbReference type="ARBA" id="ARBA00023125"/>
    </source>
</evidence>
<dbReference type="GO" id="GO:0030170">
    <property type="term" value="F:pyridoxal phosphate binding"/>
    <property type="evidence" value="ECO:0007669"/>
    <property type="project" value="InterPro"/>
</dbReference>
<dbReference type="CDD" id="cd07377">
    <property type="entry name" value="WHTH_GntR"/>
    <property type="match status" value="1"/>
</dbReference>
<dbReference type="InterPro" id="IPR015424">
    <property type="entry name" value="PyrdxlP-dep_Trfase"/>
</dbReference>
<dbReference type="CDD" id="cd00609">
    <property type="entry name" value="AAT_like"/>
    <property type="match status" value="1"/>
</dbReference>
<protein>
    <submittedName>
        <fullName evidence="7">GntR family transcriptional regulator</fullName>
    </submittedName>
</protein>
<dbReference type="EMBL" id="NEVK01000007">
    <property type="protein sequence ID" value="OZI17186.1"/>
    <property type="molecule type" value="Genomic_DNA"/>
</dbReference>
<comment type="similarity">
    <text evidence="1">In the C-terminal section; belongs to the class-I pyridoxal-phosphate-dependent aminotransferase family.</text>
</comment>
<dbReference type="InterPro" id="IPR036388">
    <property type="entry name" value="WH-like_DNA-bd_sf"/>
</dbReference>
<dbReference type="GO" id="GO:0003700">
    <property type="term" value="F:DNA-binding transcription factor activity"/>
    <property type="evidence" value="ECO:0007669"/>
    <property type="project" value="InterPro"/>
</dbReference>